<reference evidence="14 15" key="1">
    <citation type="submission" date="2017-05" db="EMBL/GenBank/DDBJ databases">
        <title>Draft genome sequence of Elsinoe australis.</title>
        <authorList>
            <person name="Cheng Q."/>
        </authorList>
    </citation>
    <scope>NUCLEOTIDE SEQUENCE [LARGE SCALE GENOMIC DNA]</scope>
    <source>
        <strain evidence="14 15">NL1</strain>
    </source>
</reference>
<name>A0A2P8AFG5_9PEZI</name>
<dbReference type="GO" id="GO:0005524">
    <property type="term" value="F:ATP binding"/>
    <property type="evidence" value="ECO:0007669"/>
    <property type="project" value="UniProtKB-UniRule"/>
</dbReference>
<keyword evidence="6 11" id="KW-0067">ATP-binding</keyword>
<keyword evidence="2" id="KW-0723">Serine/threonine-protein kinase</keyword>
<feature type="region of interest" description="Disordered" evidence="12">
    <location>
        <begin position="398"/>
        <end position="422"/>
    </location>
</feature>
<evidence type="ECO:0000256" key="3">
    <source>
        <dbReference type="ARBA" id="ARBA00022679"/>
    </source>
</evidence>
<feature type="binding site" evidence="11">
    <location>
        <position position="253"/>
    </location>
    <ligand>
        <name>ATP</name>
        <dbReference type="ChEBI" id="CHEBI:30616"/>
    </ligand>
</feature>
<evidence type="ECO:0000256" key="4">
    <source>
        <dbReference type="ARBA" id="ARBA00022741"/>
    </source>
</evidence>
<evidence type="ECO:0000256" key="12">
    <source>
        <dbReference type="SAM" id="MobiDB-lite"/>
    </source>
</evidence>
<evidence type="ECO:0000256" key="9">
    <source>
        <dbReference type="ARBA" id="ARBA00048659"/>
    </source>
</evidence>
<feature type="compositionally biased region" description="Polar residues" evidence="12">
    <location>
        <begin position="580"/>
        <end position="595"/>
    </location>
</feature>
<dbReference type="PANTHER" id="PTHR11042">
    <property type="entry name" value="EUKARYOTIC TRANSLATION INITIATION FACTOR 2-ALPHA KINASE EIF2-ALPHA KINASE -RELATED"/>
    <property type="match status" value="1"/>
</dbReference>
<feature type="domain" description="Protein kinase" evidence="13">
    <location>
        <begin position="223"/>
        <end position="706"/>
    </location>
</feature>
<dbReference type="Pfam" id="PF00069">
    <property type="entry name" value="Pkinase"/>
    <property type="match status" value="2"/>
</dbReference>
<dbReference type="GO" id="GO:0005737">
    <property type="term" value="C:cytoplasm"/>
    <property type="evidence" value="ECO:0007669"/>
    <property type="project" value="TreeGrafter"/>
</dbReference>
<dbReference type="GO" id="GO:0017148">
    <property type="term" value="P:negative regulation of translation"/>
    <property type="evidence" value="ECO:0007669"/>
    <property type="project" value="UniProtKB-KW"/>
</dbReference>
<keyword evidence="5" id="KW-0418">Kinase</keyword>
<dbReference type="GO" id="GO:0005634">
    <property type="term" value="C:nucleus"/>
    <property type="evidence" value="ECO:0007669"/>
    <property type="project" value="TreeGrafter"/>
</dbReference>
<evidence type="ECO:0000313" key="14">
    <source>
        <dbReference type="EMBL" id="PSK59198.1"/>
    </source>
</evidence>
<feature type="region of interest" description="Disordered" evidence="12">
    <location>
        <begin position="567"/>
        <end position="596"/>
    </location>
</feature>
<feature type="region of interest" description="Disordered" evidence="12">
    <location>
        <begin position="1"/>
        <end position="45"/>
    </location>
</feature>
<sequence>MSSFFRPASEISESEDISYSRDSSASQRSITKPAELASHQRGESVHELVAQSSVPSIASQHHQNVLVHALLEEKCLNDVWHELNANNPGSPYTREDPHVRSLATERYRALTEQLSSHGLLTPGLESDNFRHVRQTARDGLSLLSQQLNALDLSGQEDSTQGAADNRLIRQPLRRLLTDTTGPNIAHGLILPTSASLPSTQSPLASQLLPSHPLLDSTRYVRDFEEVCMLGKGGYGSVFQCNHRLDGRSYAVKKITLGPSVLARVQNRGEGELNSILGELRTMARLEHPNIVRYFGGWVEWSKASDIGRPSSSEQPRLITYGSSVTATSDASSFHGHDQPLIHFEVSAGASNGNGIMFEDSVSHEEGNNLGDPALSTSPLQAELRRTHTRSTLATVTDDSDVEQISRQSPIAEPSYTTSEPVPTNDSGLSLTLHIQMSFYPLTLSHYLSTSTTIPLDNFHLTLRHCYHLPASINLMLAILDGVSHLHANGIIHRDLKPANIFLSPTICTASTVPVGSIDPLACPDCLSASPSPPSPPCSTSGPKSQRLRMGVCVGDFGLVSTLNSADSSQAPQASSSVSDIPSSYTAGTGQNSNPKYNIKQVGTELYRPTQPHPDQLQTGMAHVSQDIYALGIIFTELLCRFDTRMERHDVLSALRGKERVPDVLKEEGRMGRAGEVVGRMMEVVRGEEGEVGCEEVRGWLRDLLDG</sequence>
<evidence type="ECO:0000259" key="13">
    <source>
        <dbReference type="PROSITE" id="PS50011"/>
    </source>
</evidence>
<dbReference type="GO" id="GO:0004694">
    <property type="term" value="F:eukaryotic translation initiation factor 2alpha kinase activity"/>
    <property type="evidence" value="ECO:0007669"/>
    <property type="project" value="TreeGrafter"/>
</dbReference>
<dbReference type="EMBL" id="NHZQ01000010">
    <property type="protein sequence ID" value="PSK59198.1"/>
    <property type="molecule type" value="Genomic_DNA"/>
</dbReference>
<dbReference type="SUPFAM" id="SSF56112">
    <property type="entry name" value="Protein kinase-like (PK-like)"/>
    <property type="match status" value="1"/>
</dbReference>
<dbReference type="PROSITE" id="PS00107">
    <property type="entry name" value="PROTEIN_KINASE_ATP"/>
    <property type="match status" value="1"/>
</dbReference>
<evidence type="ECO:0000256" key="7">
    <source>
        <dbReference type="ARBA" id="ARBA00023193"/>
    </source>
</evidence>
<dbReference type="EC" id="2.7.11.1" evidence="1"/>
<dbReference type="PROSITE" id="PS50011">
    <property type="entry name" value="PROTEIN_KINASE_DOM"/>
    <property type="match status" value="1"/>
</dbReference>
<dbReference type="InterPro" id="IPR008271">
    <property type="entry name" value="Ser/Thr_kinase_AS"/>
</dbReference>
<keyword evidence="4 11" id="KW-0547">Nucleotide-binding</keyword>
<comment type="catalytic activity">
    <reaction evidence="10">
        <text>L-seryl-[protein] + ATP = O-phospho-L-seryl-[protein] + ADP + H(+)</text>
        <dbReference type="Rhea" id="RHEA:17989"/>
        <dbReference type="Rhea" id="RHEA-COMP:9863"/>
        <dbReference type="Rhea" id="RHEA-COMP:11604"/>
        <dbReference type="ChEBI" id="CHEBI:15378"/>
        <dbReference type="ChEBI" id="CHEBI:29999"/>
        <dbReference type="ChEBI" id="CHEBI:30616"/>
        <dbReference type="ChEBI" id="CHEBI:83421"/>
        <dbReference type="ChEBI" id="CHEBI:456216"/>
        <dbReference type="EC" id="2.7.11.1"/>
    </reaction>
    <physiologicalReaction direction="left-to-right" evidence="10">
        <dbReference type="Rhea" id="RHEA:17990"/>
    </physiologicalReaction>
</comment>
<feature type="compositionally biased region" description="Low complexity" evidence="12">
    <location>
        <begin position="20"/>
        <end position="30"/>
    </location>
</feature>
<dbReference type="Gene3D" id="3.30.200.20">
    <property type="entry name" value="Phosphorylase Kinase, domain 1"/>
    <property type="match status" value="1"/>
</dbReference>
<evidence type="ECO:0000256" key="5">
    <source>
        <dbReference type="ARBA" id="ARBA00022777"/>
    </source>
</evidence>
<dbReference type="PROSITE" id="PS00108">
    <property type="entry name" value="PROTEIN_KINASE_ST"/>
    <property type="match status" value="1"/>
</dbReference>
<evidence type="ECO:0000256" key="8">
    <source>
        <dbReference type="ARBA" id="ARBA00037982"/>
    </source>
</evidence>
<dbReference type="InterPro" id="IPR050339">
    <property type="entry name" value="CC_SR_Kinase"/>
</dbReference>
<evidence type="ECO:0000256" key="6">
    <source>
        <dbReference type="ARBA" id="ARBA00022840"/>
    </source>
</evidence>
<dbReference type="Gene3D" id="1.10.510.10">
    <property type="entry name" value="Transferase(Phosphotransferase) domain 1"/>
    <property type="match status" value="1"/>
</dbReference>
<keyword evidence="7" id="KW-0652">Protein synthesis inhibitor</keyword>
<keyword evidence="3" id="KW-0808">Transferase</keyword>
<accession>A0A2P8AFG5</accession>
<keyword evidence="15" id="KW-1185">Reference proteome</keyword>
<dbReference type="OrthoDB" id="1405469at2759"/>
<dbReference type="InterPro" id="IPR011009">
    <property type="entry name" value="Kinase-like_dom_sf"/>
</dbReference>
<dbReference type="InterPro" id="IPR017441">
    <property type="entry name" value="Protein_kinase_ATP_BS"/>
</dbReference>
<dbReference type="PANTHER" id="PTHR11042:SF160">
    <property type="entry name" value="EUKARYOTIC TRANSLATION INITIATION FACTOR 2-ALPHA KINASE 1"/>
    <property type="match status" value="1"/>
</dbReference>
<evidence type="ECO:0000256" key="10">
    <source>
        <dbReference type="ARBA" id="ARBA00048977"/>
    </source>
</evidence>
<dbReference type="SMART" id="SM00220">
    <property type="entry name" value="S_TKc"/>
    <property type="match status" value="1"/>
</dbReference>
<dbReference type="Proteomes" id="UP000243723">
    <property type="component" value="Unassembled WGS sequence"/>
</dbReference>
<comment type="catalytic activity">
    <reaction evidence="9">
        <text>L-threonyl-[protein] + ATP = O-phospho-L-threonyl-[protein] + ADP + H(+)</text>
        <dbReference type="Rhea" id="RHEA:46608"/>
        <dbReference type="Rhea" id="RHEA-COMP:11060"/>
        <dbReference type="Rhea" id="RHEA-COMP:11605"/>
        <dbReference type="ChEBI" id="CHEBI:15378"/>
        <dbReference type="ChEBI" id="CHEBI:30013"/>
        <dbReference type="ChEBI" id="CHEBI:30616"/>
        <dbReference type="ChEBI" id="CHEBI:61977"/>
        <dbReference type="ChEBI" id="CHEBI:456216"/>
        <dbReference type="EC" id="2.7.11.1"/>
    </reaction>
    <physiologicalReaction direction="left-to-right" evidence="9">
        <dbReference type="Rhea" id="RHEA:46609"/>
    </physiologicalReaction>
</comment>
<dbReference type="STRING" id="40998.A0A2P8AFG5"/>
<dbReference type="InterPro" id="IPR000719">
    <property type="entry name" value="Prot_kinase_dom"/>
</dbReference>
<organism evidence="14 15">
    <name type="scientific">Elsinoe australis</name>
    <dbReference type="NCBI Taxonomy" id="40998"/>
    <lineage>
        <taxon>Eukaryota</taxon>
        <taxon>Fungi</taxon>
        <taxon>Dikarya</taxon>
        <taxon>Ascomycota</taxon>
        <taxon>Pezizomycotina</taxon>
        <taxon>Dothideomycetes</taxon>
        <taxon>Dothideomycetidae</taxon>
        <taxon>Myriangiales</taxon>
        <taxon>Elsinoaceae</taxon>
        <taxon>Elsinoe</taxon>
    </lineage>
</organism>
<gene>
    <name evidence="14" type="ORF">B9Z65_3522</name>
</gene>
<comment type="similarity">
    <text evidence="8">Belongs to the protein kinase superfamily. Ser/Thr protein kinase family. GCN2 subfamily.</text>
</comment>
<evidence type="ECO:0000256" key="1">
    <source>
        <dbReference type="ARBA" id="ARBA00012513"/>
    </source>
</evidence>
<evidence type="ECO:0000256" key="2">
    <source>
        <dbReference type="ARBA" id="ARBA00022527"/>
    </source>
</evidence>
<dbReference type="AlphaFoldDB" id="A0A2P8AFG5"/>
<comment type="caution">
    <text evidence="14">The sequence shown here is derived from an EMBL/GenBank/DDBJ whole genome shotgun (WGS) entry which is preliminary data.</text>
</comment>
<proteinExistence type="inferred from homology"/>
<feature type="compositionally biased region" description="Low complexity" evidence="12">
    <location>
        <begin position="567"/>
        <end position="579"/>
    </location>
</feature>
<protein>
    <recommendedName>
        <fullName evidence="1">non-specific serine/threonine protein kinase</fullName>
        <ecNumber evidence="1">2.7.11.1</ecNumber>
    </recommendedName>
</protein>
<evidence type="ECO:0000313" key="15">
    <source>
        <dbReference type="Proteomes" id="UP000243723"/>
    </source>
</evidence>
<evidence type="ECO:0000256" key="11">
    <source>
        <dbReference type="PROSITE-ProRule" id="PRU10141"/>
    </source>
</evidence>